<organism evidence="1 2">
    <name type="scientific">Bacillus thuringiensis</name>
    <dbReference type="NCBI Taxonomy" id="1428"/>
    <lineage>
        <taxon>Bacteria</taxon>
        <taxon>Bacillati</taxon>
        <taxon>Bacillota</taxon>
        <taxon>Bacilli</taxon>
        <taxon>Bacillales</taxon>
        <taxon>Bacillaceae</taxon>
        <taxon>Bacillus</taxon>
        <taxon>Bacillus cereus group</taxon>
    </lineage>
</organism>
<dbReference type="RefSeq" id="WP_065487219.1">
    <property type="nucleotide sequence ID" value="NZ_CP015358.1"/>
</dbReference>
<dbReference type="AlphaFoldDB" id="A0A9W3SJD7"/>
<geneLocation type="plasmid" evidence="1 2">
    <name>p46701</name>
</geneLocation>
<proteinExistence type="predicted"/>
<gene>
    <name evidence="1" type="ORF">BT246_72170</name>
</gene>
<sequence length="181" mass="20441">MTTVSEKVLDVLVIGIYEEYARIYSMITEYEDTAELGPITKEMIIQAHANLQEAILFHQCHITGVKALLMEESFVSLNLRVSEILGMSSPEPNTIFGEKVPLPKGVTVYKKLIENEFRYIFDHVSLGQLGELICKKGIDGTYSLEARTCNEDTKTSEKNKIFQHIRETLTKELQLVEGPTA</sequence>
<evidence type="ECO:0000313" key="1">
    <source>
        <dbReference type="EMBL" id="ANS52506.1"/>
    </source>
</evidence>
<protein>
    <submittedName>
        <fullName evidence="1">Uncharacterized protein</fullName>
    </submittedName>
</protein>
<accession>A0A9W3SJD7</accession>
<reference evidence="1 2" key="1">
    <citation type="submission" date="2016-04" db="EMBL/GenBank/DDBJ databases">
        <title>High quality genome of the nematocidal Bacillus thuringiensis MYBT18246.</title>
        <authorList>
            <person name="Hollensteiner J."/>
            <person name="Poehlein A."/>
            <person name="Sproeer C."/>
            <person name="Bunk B."/>
            <person name="Rosenstiel P."/>
            <person name="Schulenburg H."/>
            <person name="Liesegang H."/>
        </authorList>
    </citation>
    <scope>NUCLEOTIDE SEQUENCE [LARGE SCALE GENOMIC DNA]</scope>
    <source>
        <strain evidence="1 2">MYBT18246</strain>
        <plasmid evidence="1 2">p46701</plasmid>
    </source>
</reference>
<name>A0A9W3SJD7_BACTU</name>
<dbReference type="EMBL" id="CP015358">
    <property type="protein sequence ID" value="ANS52506.1"/>
    <property type="molecule type" value="Genomic_DNA"/>
</dbReference>
<dbReference type="Proteomes" id="UP000092743">
    <property type="component" value="Plasmid p46701"/>
</dbReference>
<evidence type="ECO:0000313" key="2">
    <source>
        <dbReference type="Proteomes" id="UP000092743"/>
    </source>
</evidence>
<keyword evidence="1" id="KW-0614">Plasmid</keyword>